<organism evidence="2 3">
    <name type="scientific">Mycobacterium tuberculosis</name>
    <dbReference type="NCBI Taxonomy" id="1773"/>
    <lineage>
        <taxon>Bacteria</taxon>
        <taxon>Bacillati</taxon>
        <taxon>Actinomycetota</taxon>
        <taxon>Actinomycetes</taxon>
        <taxon>Mycobacteriales</taxon>
        <taxon>Mycobacteriaceae</taxon>
        <taxon>Mycobacterium</taxon>
        <taxon>Mycobacterium tuberculosis complex</taxon>
    </lineage>
</organism>
<gene>
    <name evidence="2" type="ORF">ERS007679_03793</name>
</gene>
<dbReference type="EMBL" id="CSAD01000771">
    <property type="protein sequence ID" value="COW39773.1"/>
    <property type="molecule type" value="Genomic_DNA"/>
</dbReference>
<evidence type="ECO:0000313" key="2">
    <source>
        <dbReference type="EMBL" id="COW39773.1"/>
    </source>
</evidence>
<feature type="compositionally biased region" description="Polar residues" evidence="1">
    <location>
        <begin position="1"/>
        <end position="19"/>
    </location>
</feature>
<sequence length="49" mass="5305">MPSTSPSECAWSVDTTNTRWPAPASHTAVADARVDFPTPPLPTKRLIRA</sequence>
<evidence type="ECO:0000313" key="3">
    <source>
        <dbReference type="Proteomes" id="UP000045842"/>
    </source>
</evidence>
<evidence type="ECO:0000256" key="1">
    <source>
        <dbReference type="SAM" id="MobiDB-lite"/>
    </source>
</evidence>
<dbReference type="Proteomes" id="UP000045842">
    <property type="component" value="Unassembled WGS sequence"/>
</dbReference>
<accession>A0A655J583</accession>
<reference evidence="2 3" key="1">
    <citation type="submission" date="2015-03" db="EMBL/GenBank/DDBJ databases">
        <authorList>
            <consortium name="Pathogen Informatics"/>
        </authorList>
    </citation>
    <scope>NUCLEOTIDE SEQUENCE [LARGE SCALE GENOMIC DNA]</scope>
    <source>
        <strain evidence="2 3">G09801536</strain>
    </source>
</reference>
<protein>
    <submittedName>
        <fullName evidence="2">Uncharacterized protein</fullName>
    </submittedName>
</protein>
<feature type="region of interest" description="Disordered" evidence="1">
    <location>
        <begin position="1"/>
        <end position="28"/>
    </location>
</feature>
<name>A0A655J583_MYCTX</name>
<dbReference type="AlphaFoldDB" id="A0A655J583"/>
<proteinExistence type="predicted"/>